<dbReference type="EMBL" id="JBHTGP010000010">
    <property type="protein sequence ID" value="MFD0686346.1"/>
    <property type="molecule type" value="Genomic_DNA"/>
</dbReference>
<keyword evidence="1" id="KW-0479">Metal-binding</keyword>
<dbReference type="InterPro" id="IPR002509">
    <property type="entry name" value="NODB_dom"/>
</dbReference>
<dbReference type="RefSeq" id="WP_131760752.1">
    <property type="nucleotide sequence ID" value="NZ_CAACUY010000129.1"/>
</dbReference>
<comment type="caution">
    <text evidence="5">The sequence shown here is derived from an EMBL/GenBank/DDBJ whole genome shotgun (WGS) entry which is preliminary data.</text>
</comment>
<dbReference type="PANTHER" id="PTHR10587">
    <property type="entry name" value="GLYCOSYL TRANSFERASE-RELATED"/>
    <property type="match status" value="1"/>
</dbReference>
<feature type="region of interest" description="Disordered" evidence="3">
    <location>
        <begin position="36"/>
        <end position="60"/>
    </location>
</feature>
<dbReference type="Pfam" id="PF01522">
    <property type="entry name" value="Polysacc_deac_1"/>
    <property type="match status" value="1"/>
</dbReference>
<organism evidence="5 6">
    <name type="scientific">Actinomadura fibrosa</name>
    <dbReference type="NCBI Taxonomy" id="111802"/>
    <lineage>
        <taxon>Bacteria</taxon>
        <taxon>Bacillati</taxon>
        <taxon>Actinomycetota</taxon>
        <taxon>Actinomycetes</taxon>
        <taxon>Streptosporangiales</taxon>
        <taxon>Thermomonosporaceae</taxon>
        <taxon>Actinomadura</taxon>
    </lineage>
</organism>
<evidence type="ECO:0000256" key="1">
    <source>
        <dbReference type="ARBA" id="ARBA00022723"/>
    </source>
</evidence>
<evidence type="ECO:0000256" key="2">
    <source>
        <dbReference type="ARBA" id="ARBA00022801"/>
    </source>
</evidence>
<evidence type="ECO:0000259" key="4">
    <source>
        <dbReference type="PROSITE" id="PS51677"/>
    </source>
</evidence>
<protein>
    <submittedName>
        <fullName evidence="5">Polysaccharide deacetylase family protein</fullName>
    </submittedName>
</protein>
<name>A0ABW2XIM8_9ACTN</name>
<feature type="compositionally biased region" description="Pro residues" evidence="3">
    <location>
        <begin position="282"/>
        <end position="291"/>
    </location>
</feature>
<dbReference type="InterPro" id="IPR011330">
    <property type="entry name" value="Glyco_hydro/deAcase_b/a-brl"/>
</dbReference>
<evidence type="ECO:0000313" key="6">
    <source>
        <dbReference type="Proteomes" id="UP001597063"/>
    </source>
</evidence>
<proteinExistence type="predicted"/>
<dbReference type="Gene3D" id="3.20.20.370">
    <property type="entry name" value="Glycoside hydrolase/deacetylase"/>
    <property type="match status" value="1"/>
</dbReference>
<accession>A0ABW2XIM8</accession>
<gene>
    <name evidence="5" type="ORF">ACFQZM_17735</name>
</gene>
<sequence>MDDAGVGRRSGGPGRRRVLKGLGLAAGGLLAGGAGVAGEQEWQRQDPPTPASAASVDSWQQPGRQVDVVWAVDTDRRLVALTFDDGPMQRWTPQALDALEAEKVPATFFVVGERLVRNARLVHGRLGRHEIGNHTWRHDDLSRLSHAHAYRSIHRTHAAIKAVTGREATLLRPPWGRLGGTTLQVAAEHGYDIALWSLLVQDRRLRGSPGELVDAVVDNARPGTILLAHDVGAPSRKVAVQQLPAMIRGLRGRGFEFVTVSELRQAAAPKRRPARPARAAPLAPPPPRARL</sequence>
<evidence type="ECO:0000256" key="3">
    <source>
        <dbReference type="SAM" id="MobiDB-lite"/>
    </source>
</evidence>
<dbReference type="PROSITE" id="PS51677">
    <property type="entry name" value="NODB"/>
    <property type="match status" value="1"/>
</dbReference>
<dbReference type="InterPro" id="IPR006311">
    <property type="entry name" value="TAT_signal"/>
</dbReference>
<keyword evidence="2" id="KW-0378">Hydrolase</keyword>
<dbReference type="SUPFAM" id="SSF88713">
    <property type="entry name" value="Glycoside hydrolase/deacetylase"/>
    <property type="match status" value="1"/>
</dbReference>
<dbReference type="InterPro" id="IPR050248">
    <property type="entry name" value="Polysacc_deacetylase_ArnD"/>
</dbReference>
<dbReference type="PROSITE" id="PS51318">
    <property type="entry name" value="TAT"/>
    <property type="match status" value="1"/>
</dbReference>
<feature type="region of interest" description="Disordered" evidence="3">
    <location>
        <begin position="266"/>
        <end position="291"/>
    </location>
</feature>
<keyword evidence="6" id="KW-1185">Reference proteome</keyword>
<feature type="domain" description="NodB homology" evidence="4">
    <location>
        <begin position="77"/>
        <end position="258"/>
    </location>
</feature>
<evidence type="ECO:0000313" key="5">
    <source>
        <dbReference type="EMBL" id="MFD0686346.1"/>
    </source>
</evidence>
<reference evidence="6" key="1">
    <citation type="journal article" date="2019" name="Int. J. Syst. Evol. Microbiol.">
        <title>The Global Catalogue of Microorganisms (GCM) 10K type strain sequencing project: providing services to taxonomists for standard genome sequencing and annotation.</title>
        <authorList>
            <consortium name="The Broad Institute Genomics Platform"/>
            <consortium name="The Broad Institute Genome Sequencing Center for Infectious Disease"/>
            <person name="Wu L."/>
            <person name="Ma J."/>
        </authorList>
    </citation>
    <scope>NUCLEOTIDE SEQUENCE [LARGE SCALE GENOMIC DNA]</scope>
    <source>
        <strain evidence="6">JCM 9371</strain>
    </source>
</reference>
<dbReference type="Proteomes" id="UP001597063">
    <property type="component" value="Unassembled WGS sequence"/>
</dbReference>
<dbReference type="PANTHER" id="PTHR10587:SF133">
    <property type="entry name" value="CHITIN DEACETYLASE 1-RELATED"/>
    <property type="match status" value="1"/>
</dbReference>